<feature type="compositionally biased region" description="Pro residues" evidence="1">
    <location>
        <begin position="88"/>
        <end position="98"/>
    </location>
</feature>
<feature type="compositionally biased region" description="Polar residues" evidence="1">
    <location>
        <begin position="172"/>
        <end position="198"/>
    </location>
</feature>
<dbReference type="AlphaFoldDB" id="A0A8H4BDH9"/>
<feature type="compositionally biased region" description="Polar residues" evidence="1">
    <location>
        <begin position="284"/>
        <end position="296"/>
    </location>
</feature>
<name>A0A8H4BDH9_MUCCL</name>
<comment type="caution">
    <text evidence="2">The sequence shown here is derived from an EMBL/GenBank/DDBJ whole genome shotgun (WGS) entry which is preliminary data.</text>
</comment>
<gene>
    <name evidence="2" type="ORF">FB192DRAFT_1390372</name>
</gene>
<feature type="compositionally biased region" description="Polar residues" evidence="1">
    <location>
        <begin position="323"/>
        <end position="336"/>
    </location>
</feature>
<organism evidence="2 3">
    <name type="scientific">Mucor circinelloides f. lusitanicus</name>
    <name type="common">Mucor racemosus var. lusitanicus</name>
    <dbReference type="NCBI Taxonomy" id="29924"/>
    <lineage>
        <taxon>Eukaryota</taxon>
        <taxon>Fungi</taxon>
        <taxon>Fungi incertae sedis</taxon>
        <taxon>Mucoromycota</taxon>
        <taxon>Mucoromycotina</taxon>
        <taxon>Mucoromycetes</taxon>
        <taxon>Mucorales</taxon>
        <taxon>Mucorineae</taxon>
        <taxon>Mucoraceae</taxon>
        <taxon>Mucor</taxon>
    </lineage>
</organism>
<feature type="region of interest" description="Disordered" evidence="1">
    <location>
        <begin position="244"/>
        <end position="336"/>
    </location>
</feature>
<feature type="compositionally biased region" description="Basic and acidic residues" evidence="1">
    <location>
        <begin position="245"/>
        <end position="257"/>
    </location>
</feature>
<accession>A0A8H4BDH9</accession>
<evidence type="ECO:0000313" key="3">
    <source>
        <dbReference type="Proteomes" id="UP000469890"/>
    </source>
</evidence>
<feature type="region of interest" description="Disordered" evidence="1">
    <location>
        <begin position="82"/>
        <end position="106"/>
    </location>
</feature>
<feature type="compositionally biased region" description="Basic and acidic residues" evidence="1">
    <location>
        <begin position="14"/>
        <end position="29"/>
    </location>
</feature>
<protein>
    <submittedName>
        <fullName evidence="2">Uncharacterized protein</fullName>
    </submittedName>
</protein>
<dbReference type="EMBL" id="JAAECE010000006">
    <property type="protein sequence ID" value="KAF1800160.1"/>
    <property type="molecule type" value="Genomic_DNA"/>
</dbReference>
<dbReference type="Proteomes" id="UP000469890">
    <property type="component" value="Unassembled WGS sequence"/>
</dbReference>
<evidence type="ECO:0000256" key="1">
    <source>
        <dbReference type="SAM" id="MobiDB-lite"/>
    </source>
</evidence>
<feature type="region of interest" description="Disordered" evidence="1">
    <location>
        <begin position="1"/>
        <end position="36"/>
    </location>
</feature>
<feature type="region of interest" description="Disordered" evidence="1">
    <location>
        <begin position="151"/>
        <end position="201"/>
    </location>
</feature>
<evidence type="ECO:0000313" key="2">
    <source>
        <dbReference type="EMBL" id="KAF1800160.1"/>
    </source>
</evidence>
<proteinExistence type="predicted"/>
<reference evidence="2 3" key="1">
    <citation type="submission" date="2019-09" db="EMBL/GenBank/DDBJ databases">
        <authorList>
            <consortium name="DOE Joint Genome Institute"/>
            <person name="Mondo S.J."/>
            <person name="Navarro-Mendoza M.I."/>
            <person name="Perez-Arques C."/>
            <person name="Panchal S."/>
            <person name="Nicolas F.E."/>
            <person name="Ganguly P."/>
            <person name="Pangilinan J."/>
            <person name="Grigoriev I."/>
            <person name="Heitman J."/>
            <person name="Sanya K."/>
            <person name="Garre V."/>
        </authorList>
    </citation>
    <scope>NUCLEOTIDE SEQUENCE [LARGE SCALE GENOMIC DNA]</scope>
    <source>
        <strain evidence="2 3">MU402</strain>
    </source>
</reference>
<feature type="compositionally biased region" description="Polar residues" evidence="1">
    <location>
        <begin position="1"/>
        <end position="12"/>
    </location>
</feature>
<sequence>MPSDRTVYNTTPPRELDNRDLSRTKDRPCESSISMPRATIDTSNVADVAKLLRARLQYAQIKLQTGMSTEDLQQIERAFLCSPRQPRRPLPSEFPPTPASSSSHSRRVKRLLLSAMTPAQNSWRKKERIREQKKNELIEDEAAARTILMLSSSSPSSSSTARQPPTAALASIPSSSTPTHDTAFNSTGSADSVSSQEELMQRRSSLHMYKNFKQPLPADDIYDVVSNVPDYEERSRYIGQALRQAHSEHVEKDDQYHLHPPPPPLAISDGHGQSEYNRPLPPSHVQNQHLQSTTTYKRPPPPMFGRPLSEDPFNSKPIIHENVSFSRHSGSPASPP</sequence>